<proteinExistence type="predicted"/>
<dbReference type="Proteomes" id="UP001279410">
    <property type="component" value="Unassembled WGS sequence"/>
</dbReference>
<name>A0AAD3MP82_LATJO</name>
<dbReference type="AlphaFoldDB" id="A0AAD3MP82"/>
<protein>
    <submittedName>
        <fullName evidence="2">Lactase-like protein isoform X1</fullName>
    </submittedName>
</protein>
<evidence type="ECO:0000256" key="1">
    <source>
        <dbReference type="SAM" id="SignalP"/>
    </source>
</evidence>
<evidence type="ECO:0000313" key="3">
    <source>
        <dbReference type="Proteomes" id="UP001279410"/>
    </source>
</evidence>
<reference evidence="2" key="1">
    <citation type="submission" date="2022-08" db="EMBL/GenBank/DDBJ databases">
        <title>Genome sequencing of akame (Lates japonicus).</title>
        <authorList>
            <person name="Hashiguchi Y."/>
            <person name="Takahashi H."/>
        </authorList>
    </citation>
    <scope>NUCLEOTIDE SEQUENCE</scope>
    <source>
        <strain evidence="2">Kochi</strain>
    </source>
</reference>
<gene>
    <name evidence="2" type="ORF">AKAME5_001084000</name>
</gene>
<organism evidence="2 3">
    <name type="scientific">Lates japonicus</name>
    <name type="common">Japanese lates</name>
    <dbReference type="NCBI Taxonomy" id="270547"/>
    <lineage>
        <taxon>Eukaryota</taxon>
        <taxon>Metazoa</taxon>
        <taxon>Chordata</taxon>
        <taxon>Craniata</taxon>
        <taxon>Vertebrata</taxon>
        <taxon>Euteleostomi</taxon>
        <taxon>Actinopterygii</taxon>
        <taxon>Neopterygii</taxon>
        <taxon>Teleostei</taxon>
        <taxon>Neoteleostei</taxon>
        <taxon>Acanthomorphata</taxon>
        <taxon>Carangaria</taxon>
        <taxon>Carangaria incertae sedis</taxon>
        <taxon>Centropomidae</taxon>
        <taxon>Lates</taxon>
    </lineage>
</organism>
<evidence type="ECO:0000313" key="2">
    <source>
        <dbReference type="EMBL" id="GLD58752.1"/>
    </source>
</evidence>
<sequence>MLPRCAFSVCHVLVLVLCLSAAEDFDWTKNDHGSFYYGTFPAEVVAATHRPVTWLELVDPPMAWILGSSGSTLCHGVLGRFLTLLADSGTQHGKPSDLCDGGNGAPEKMLAAQSCVITEDAGNTKDPSTGDAKSAIFPNKVPKAEEELESARYNDINGINTQTLIGLCLTPDLGVFWRKENPCTKMRLMFAVFKGSTRPDVDPGHQTSESWGRKKCVRIPVWRGYFTAWARFPALVVTPGRFCIWTESACKLDELYGTRRNPPP</sequence>
<feature type="chain" id="PRO_5042179293" evidence="1">
    <location>
        <begin position="23"/>
        <end position="264"/>
    </location>
</feature>
<keyword evidence="3" id="KW-1185">Reference proteome</keyword>
<feature type="signal peptide" evidence="1">
    <location>
        <begin position="1"/>
        <end position="22"/>
    </location>
</feature>
<comment type="caution">
    <text evidence="2">The sequence shown here is derived from an EMBL/GenBank/DDBJ whole genome shotgun (WGS) entry which is preliminary data.</text>
</comment>
<keyword evidence="1" id="KW-0732">Signal</keyword>
<accession>A0AAD3MP82</accession>
<dbReference type="EMBL" id="BRZM01000035">
    <property type="protein sequence ID" value="GLD58752.1"/>
    <property type="molecule type" value="Genomic_DNA"/>
</dbReference>